<evidence type="ECO:0000259" key="2">
    <source>
        <dbReference type="PROSITE" id="PS51494"/>
    </source>
</evidence>
<evidence type="ECO:0000313" key="3">
    <source>
        <dbReference type="EMBL" id="MBC5997531.1"/>
    </source>
</evidence>
<evidence type="ECO:0000256" key="1">
    <source>
        <dbReference type="SAM" id="Phobius"/>
    </source>
</evidence>
<keyword evidence="1" id="KW-1133">Transmembrane helix</keyword>
<organism evidence="3 4">
    <name type="scientific">Romboutsia faecis</name>
    <dbReference type="NCBI Taxonomy" id="2764597"/>
    <lineage>
        <taxon>Bacteria</taxon>
        <taxon>Bacillati</taxon>
        <taxon>Bacillota</taxon>
        <taxon>Clostridia</taxon>
        <taxon>Peptostreptococcales</taxon>
        <taxon>Peptostreptococcaceae</taxon>
        <taxon>Romboutsia</taxon>
    </lineage>
</organism>
<gene>
    <name evidence="3" type="ORF">H8923_12220</name>
</gene>
<proteinExistence type="predicted"/>
<keyword evidence="1" id="KW-0812">Transmembrane</keyword>
<accession>A0ABR7JRK3</accession>
<feature type="domain" description="Peptidase S55" evidence="2">
    <location>
        <begin position="115"/>
        <end position="335"/>
    </location>
</feature>
<feature type="transmembrane region" description="Helical" evidence="1">
    <location>
        <begin position="21"/>
        <end position="41"/>
    </location>
</feature>
<protein>
    <submittedName>
        <fullName evidence="3">Peptidase S55</fullName>
    </submittedName>
</protein>
<sequence length="335" mass="37279">MSSKNFYSKKQHLLYLKIKSKIIIFSCLLFCLYFFSNNLIYANNIEQGDADYLIPIGNVLQIDAELKTIIVRNEIENSPFQVGDAILKVEGQSITNYGEFSSILYSLPNDCNVKLEVNRSGNIVNLSCKKEVLEKINFNNLISGFATLTYINPENNEFGAVGHPINVGNSRKIPIKNGLISTTTDIKVQKSYKGNVGAISARRNYSIGNFTENTNFGIKGNINNFDVSKLEKYKVASLDEVHLGKAKIILQNQSNTCEKYDIEIISIERQKSPSPKTFKIRITDKDLLIRTGGIVQGMSGTPIVQGDKIIGAVSHAVENDPTLGYGVFIGWMMNN</sequence>
<dbReference type="RefSeq" id="WP_153971855.1">
    <property type="nucleotide sequence ID" value="NZ_JACRWE010000005.1"/>
</dbReference>
<evidence type="ECO:0000313" key="4">
    <source>
        <dbReference type="Proteomes" id="UP000609849"/>
    </source>
</evidence>
<reference evidence="3 4" key="1">
    <citation type="submission" date="2020-08" db="EMBL/GenBank/DDBJ databases">
        <authorList>
            <person name="Liu C."/>
            <person name="Sun Q."/>
        </authorList>
    </citation>
    <scope>NUCLEOTIDE SEQUENCE [LARGE SCALE GENOMIC DNA]</scope>
    <source>
        <strain evidence="3 4">NSJ-18</strain>
    </source>
</reference>
<comment type="caution">
    <text evidence="3">The sequence shown here is derived from an EMBL/GenBank/DDBJ whole genome shotgun (WGS) entry which is preliminary data.</text>
</comment>
<dbReference type="InterPro" id="IPR036034">
    <property type="entry name" value="PDZ_sf"/>
</dbReference>
<keyword evidence="4" id="KW-1185">Reference proteome</keyword>
<name>A0ABR7JRK3_9FIRM</name>
<dbReference type="Pfam" id="PF05580">
    <property type="entry name" value="Peptidase_S55"/>
    <property type="match status" value="1"/>
</dbReference>
<dbReference type="PROSITE" id="PS51494">
    <property type="entry name" value="SPOIVB"/>
    <property type="match status" value="1"/>
</dbReference>
<dbReference type="Proteomes" id="UP000609849">
    <property type="component" value="Unassembled WGS sequence"/>
</dbReference>
<dbReference type="EMBL" id="JACRWE010000005">
    <property type="protein sequence ID" value="MBC5997531.1"/>
    <property type="molecule type" value="Genomic_DNA"/>
</dbReference>
<dbReference type="InterPro" id="IPR008763">
    <property type="entry name" value="Peptidase_S55"/>
</dbReference>
<keyword evidence="1" id="KW-0472">Membrane</keyword>
<dbReference type="Gene3D" id="2.30.42.10">
    <property type="match status" value="1"/>
</dbReference>
<dbReference type="SUPFAM" id="SSF50156">
    <property type="entry name" value="PDZ domain-like"/>
    <property type="match status" value="1"/>
</dbReference>